<keyword evidence="4" id="KW-1185">Reference proteome</keyword>
<feature type="compositionally biased region" description="Basic and acidic residues" evidence="1">
    <location>
        <begin position="162"/>
        <end position="172"/>
    </location>
</feature>
<accession>A0AAV6MQW5</accession>
<dbReference type="AlphaFoldDB" id="A0AAV6MQW5"/>
<keyword evidence="2" id="KW-1133">Transmembrane helix</keyword>
<evidence type="ECO:0000313" key="4">
    <source>
        <dbReference type="Proteomes" id="UP000685013"/>
    </source>
</evidence>
<dbReference type="EMBL" id="JAGKQH010000012">
    <property type="protein sequence ID" value="KAG6585687.1"/>
    <property type="molecule type" value="Genomic_DNA"/>
</dbReference>
<proteinExistence type="predicted"/>
<gene>
    <name evidence="3" type="ORF">SDJN03_18420</name>
</gene>
<evidence type="ECO:0000256" key="2">
    <source>
        <dbReference type="SAM" id="Phobius"/>
    </source>
</evidence>
<feature type="non-terminal residue" evidence="3">
    <location>
        <position position="1"/>
    </location>
</feature>
<reference evidence="3 4" key="1">
    <citation type="journal article" date="2021" name="Hortic Res">
        <title>The domestication of Cucurbita argyrosperma as revealed by the genome of its wild relative.</title>
        <authorList>
            <person name="Barrera-Redondo J."/>
            <person name="Sanchez-de la Vega G."/>
            <person name="Aguirre-Liguori J.A."/>
            <person name="Castellanos-Morales G."/>
            <person name="Gutierrez-Guerrero Y.T."/>
            <person name="Aguirre-Dugua X."/>
            <person name="Aguirre-Planter E."/>
            <person name="Tenaillon M.I."/>
            <person name="Lira-Saade R."/>
            <person name="Eguiarte L.E."/>
        </authorList>
    </citation>
    <scope>NUCLEOTIDE SEQUENCE [LARGE SCALE GENOMIC DNA]</scope>
    <source>
        <strain evidence="3">JBR-2021</strain>
    </source>
</reference>
<comment type="caution">
    <text evidence="3">The sequence shown here is derived from an EMBL/GenBank/DDBJ whole genome shotgun (WGS) entry which is preliminary data.</text>
</comment>
<feature type="transmembrane region" description="Helical" evidence="2">
    <location>
        <begin position="111"/>
        <end position="137"/>
    </location>
</feature>
<feature type="region of interest" description="Disordered" evidence="1">
    <location>
        <begin position="143"/>
        <end position="180"/>
    </location>
</feature>
<keyword evidence="2" id="KW-0472">Membrane</keyword>
<protein>
    <submittedName>
        <fullName evidence="3">Uncharacterized protein</fullName>
    </submittedName>
</protein>
<organism evidence="3 4">
    <name type="scientific">Cucurbita argyrosperma subsp. sororia</name>
    <dbReference type="NCBI Taxonomy" id="37648"/>
    <lineage>
        <taxon>Eukaryota</taxon>
        <taxon>Viridiplantae</taxon>
        <taxon>Streptophyta</taxon>
        <taxon>Embryophyta</taxon>
        <taxon>Tracheophyta</taxon>
        <taxon>Spermatophyta</taxon>
        <taxon>Magnoliopsida</taxon>
        <taxon>eudicotyledons</taxon>
        <taxon>Gunneridae</taxon>
        <taxon>Pentapetalae</taxon>
        <taxon>rosids</taxon>
        <taxon>fabids</taxon>
        <taxon>Cucurbitales</taxon>
        <taxon>Cucurbitaceae</taxon>
        <taxon>Cucurbiteae</taxon>
        <taxon>Cucurbita</taxon>
    </lineage>
</organism>
<name>A0AAV6MQW5_9ROSI</name>
<evidence type="ECO:0000256" key="1">
    <source>
        <dbReference type="SAM" id="MobiDB-lite"/>
    </source>
</evidence>
<dbReference type="Proteomes" id="UP000685013">
    <property type="component" value="Chromosome 12"/>
</dbReference>
<sequence length="180" mass="19484">MSMPSSMVAGEPLVMAYASSSMLSATKAASSAGIVPYRLENIEGEERVSIRRLITASRVRCVDGHMLNLVPSGLAGERKGREKGKKTQRLWSGSEAFGTFLLLDMNTWNGLILRCSFICLLPSLVAWLGSFTVLVLASPLMSPERRSSSSSKATAMNGSLKNRMEREAEGKRRVGLSVGQ</sequence>
<keyword evidence="2" id="KW-0812">Transmembrane</keyword>
<evidence type="ECO:0000313" key="3">
    <source>
        <dbReference type="EMBL" id="KAG6585687.1"/>
    </source>
</evidence>